<keyword evidence="2" id="KW-1185">Reference proteome</keyword>
<accession>A0ABZ1GSN3</accession>
<proteinExistence type="predicted"/>
<dbReference type="RefSeq" id="WP_326754751.1">
    <property type="nucleotide sequence ID" value="NZ_CP109134.1"/>
</dbReference>
<dbReference type="Proteomes" id="UP001335325">
    <property type="component" value="Chromosome"/>
</dbReference>
<dbReference type="GeneID" id="91546193"/>
<gene>
    <name evidence="1" type="ORF">OIE73_26485</name>
</gene>
<evidence type="ECO:0000313" key="2">
    <source>
        <dbReference type="Proteomes" id="UP001335325"/>
    </source>
</evidence>
<dbReference type="EMBL" id="CP109134">
    <property type="protein sequence ID" value="WSD08930.1"/>
    <property type="molecule type" value="Genomic_DNA"/>
</dbReference>
<sequence length="200" mass="22276">MSSVRGISGSTRARAGAHRIGGAGEVSAAVWDDRAVLRSVEITAELTGPLQGEGFHNLHWQKRLELSLDCFICQRTRRTTSFQHGQEYALCSADEEHPEHPTAARIAAFDITDERERAALRAVVDYWWAPFHDTKRNQAATALSLTPWVRLHLGYYCPQARQSGTFSVQTNMIRPVRNTCGHCDHPLATSKDAPAIRLLT</sequence>
<organism evidence="1 2">
    <name type="scientific">Streptomyces hirsutus</name>
    <dbReference type="NCBI Taxonomy" id="35620"/>
    <lineage>
        <taxon>Bacteria</taxon>
        <taxon>Bacillati</taxon>
        <taxon>Actinomycetota</taxon>
        <taxon>Actinomycetes</taxon>
        <taxon>Kitasatosporales</taxon>
        <taxon>Streptomycetaceae</taxon>
        <taxon>Streptomyces</taxon>
    </lineage>
</organism>
<protein>
    <submittedName>
        <fullName evidence="1">Uncharacterized protein</fullName>
    </submittedName>
</protein>
<name>A0ABZ1GSN3_9ACTN</name>
<evidence type="ECO:0000313" key="1">
    <source>
        <dbReference type="EMBL" id="WSD08930.1"/>
    </source>
</evidence>
<reference evidence="1 2" key="1">
    <citation type="submission" date="2022-10" db="EMBL/GenBank/DDBJ databases">
        <title>The complete genomes of actinobacterial strains from the NBC collection.</title>
        <authorList>
            <person name="Joergensen T.S."/>
            <person name="Alvarez Arevalo M."/>
            <person name="Sterndorff E.B."/>
            <person name="Faurdal D."/>
            <person name="Vuksanovic O."/>
            <person name="Mourched A.-S."/>
            <person name="Charusanti P."/>
            <person name="Shaw S."/>
            <person name="Blin K."/>
            <person name="Weber T."/>
        </authorList>
    </citation>
    <scope>NUCLEOTIDE SEQUENCE [LARGE SCALE GENOMIC DNA]</scope>
    <source>
        <strain evidence="1 2">NBC 01753</strain>
    </source>
</reference>